<dbReference type="Proteomes" id="UP000182179">
    <property type="component" value="Unassembled WGS sequence"/>
</dbReference>
<proteinExistence type="predicted"/>
<dbReference type="Proteomes" id="UP000181661">
    <property type="component" value="Unassembled WGS sequence"/>
</dbReference>
<evidence type="ECO:0008006" key="6">
    <source>
        <dbReference type="Google" id="ProtNLM"/>
    </source>
</evidence>
<sequence length="660" mass="74545">MKFEINAVLLWPQNQANSVREITFEPGKINIIHGLSGTGKSSIIHIIDYALGSSKCQIPIGFIRNQVEWFGLKITIRNETWVVARRTPGNRQTSSDYYLSPFTGDLPDILPCNLNANAFKDKFNSLVRMSDLPHSDDEEPGKLDSRSSFRDMAAFNYLPQHIVANPNTLFFKTDSWTHKERLTRAMPYALGIVNANYVMTERRREEAAKERESLNKELVLLDRTKNNWNFEVNRMLNSCIEIGLLPAKTPAGIDSRIALLRSVVEAYNAGRLEQTLLQPNRLHTNETFEVALAKEAAQQDIVENLAADISGYSSLKQSGEKFVDAIRLEQSHVIGLDWLKKNVQSKGECVACGSATSVLPEVIDKLEVKVNKITQISEVLQENPVVDNRLSTLKRNLSAEEKKLFKLRAEKNEILSRDKKLKDVIGQIYFLAGDISGLLKRIGSTSADDTVVARLKELDGIIQKFDRTLSLTNRVDKERRVDYLIGELIGDYADAFGGLEAPEGSQIKLDRKELTLRFDSEPNRKDYLWEVGSGANWMGYHIAAFLAIHEFLSLEENKELPPFSFLVIDQPSQVYFPSSHSGDNGLDEDIRELKRTRPTDVTATQRIFSVLAEGLRRSNNHLQIIVLEHAGKEIWKDIPLTHSVESWDVKGDGLIPDTWV</sequence>
<evidence type="ECO:0000313" key="4">
    <source>
        <dbReference type="Proteomes" id="UP000181661"/>
    </source>
</evidence>
<dbReference type="AlphaFoldDB" id="A0A1S2UVI7"/>
<reference evidence="3 5" key="2">
    <citation type="submission" date="2016-10" db="EMBL/GenBank/DDBJ databases">
        <authorList>
            <person name="Varghese N."/>
            <person name="Submissions S."/>
        </authorList>
    </citation>
    <scope>NUCLEOTIDE SEQUENCE [LARGE SCALE GENOMIC DNA]</scope>
    <source>
        <strain evidence="3 5">BS2773</strain>
    </source>
</reference>
<organism evidence="2 4">
    <name type="scientific">Pseudomonas costantinii</name>
    <dbReference type="NCBI Taxonomy" id="168469"/>
    <lineage>
        <taxon>Bacteria</taxon>
        <taxon>Pseudomonadati</taxon>
        <taxon>Pseudomonadota</taxon>
        <taxon>Gammaproteobacteria</taxon>
        <taxon>Pseudomonadales</taxon>
        <taxon>Pseudomonadaceae</taxon>
        <taxon>Pseudomonas</taxon>
    </lineage>
</organism>
<protein>
    <recommendedName>
        <fullName evidence="6">DUF3732 domain-containing protein</fullName>
    </recommendedName>
</protein>
<keyword evidence="5" id="KW-1185">Reference proteome</keyword>
<dbReference type="Pfam" id="PF12532">
    <property type="entry name" value="DUF3732"/>
    <property type="match status" value="1"/>
</dbReference>
<gene>
    <name evidence="2" type="ORF">BFL40_19770</name>
    <name evidence="3" type="ORF">SAMN04515675_2605</name>
</gene>
<dbReference type="Gene3D" id="3.40.50.300">
    <property type="entry name" value="P-loop containing nucleotide triphosphate hydrolases"/>
    <property type="match status" value="1"/>
</dbReference>
<reference evidence="2 4" key="1">
    <citation type="submission" date="2016-08" db="EMBL/GenBank/DDBJ databases">
        <title>Draft genome sequence of Pseudomonas costantinii LMG 22119, type strain isolated from cultivated mushroom (Agaricus bisporus) sporophores.</title>
        <authorList>
            <person name="Tambong J.T."/>
        </authorList>
    </citation>
    <scope>NUCLEOTIDE SEQUENCE [LARGE SCALE GENOMIC DNA]</scope>
    <source>
        <strain evidence="2 4">LMG 22119</strain>
    </source>
</reference>
<feature type="coiled-coil region" evidence="1">
    <location>
        <begin position="197"/>
        <end position="224"/>
    </location>
</feature>
<dbReference type="InterPro" id="IPR022205">
    <property type="entry name" value="DUF3732"/>
</dbReference>
<dbReference type="OrthoDB" id="103556at2"/>
<dbReference type="InterPro" id="IPR027417">
    <property type="entry name" value="P-loop_NTPase"/>
</dbReference>
<dbReference type="EMBL" id="MDDR01000035">
    <property type="protein sequence ID" value="OIN50482.1"/>
    <property type="molecule type" value="Genomic_DNA"/>
</dbReference>
<accession>A0A1S2UVI7</accession>
<evidence type="ECO:0000313" key="5">
    <source>
        <dbReference type="Proteomes" id="UP000182179"/>
    </source>
</evidence>
<dbReference type="RefSeq" id="WP_071485527.1">
    <property type="nucleotide sequence ID" value="NZ_FNTS01000002.1"/>
</dbReference>
<evidence type="ECO:0000313" key="2">
    <source>
        <dbReference type="EMBL" id="OIN50482.1"/>
    </source>
</evidence>
<keyword evidence="1" id="KW-0175">Coiled coil</keyword>
<evidence type="ECO:0000256" key="1">
    <source>
        <dbReference type="SAM" id="Coils"/>
    </source>
</evidence>
<dbReference type="EMBL" id="FNTS01000002">
    <property type="protein sequence ID" value="SED81011.1"/>
    <property type="molecule type" value="Genomic_DNA"/>
</dbReference>
<feature type="coiled-coil region" evidence="1">
    <location>
        <begin position="363"/>
        <end position="410"/>
    </location>
</feature>
<evidence type="ECO:0000313" key="3">
    <source>
        <dbReference type="EMBL" id="SED81011.1"/>
    </source>
</evidence>
<dbReference type="SUPFAM" id="SSF52540">
    <property type="entry name" value="P-loop containing nucleoside triphosphate hydrolases"/>
    <property type="match status" value="1"/>
</dbReference>
<name>A0A1S2UVI7_9PSED</name>
<comment type="caution">
    <text evidence="2">The sequence shown here is derived from an EMBL/GenBank/DDBJ whole genome shotgun (WGS) entry which is preliminary data.</text>
</comment>